<keyword evidence="3" id="KW-0540">Nuclease</keyword>
<dbReference type="STRING" id="619304.SAMN05421760_101837"/>
<evidence type="ECO:0000256" key="4">
    <source>
        <dbReference type="ARBA" id="ARBA00022801"/>
    </source>
</evidence>
<dbReference type="Gene3D" id="3.40.1350.10">
    <property type="match status" value="1"/>
</dbReference>
<dbReference type="PANTHER" id="PTHR30231">
    <property type="entry name" value="DNA POLYMERASE III SUBUNIT EPSILON"/>
    <property type="match status" value="1"/>
</dbReference>
<dbReference type="CDD" id="cd06127">
    <property type="entry name" value="DEDDh"/>
    <property type="match status" value="1"/>
</dbReference>
<dbReference type="InterPro" id="IPR006054">
    <property type="entry name" value="DnaQ"/>
</dbReference>
<dbReference type="InterPro" id="IPR012337">
    <property type="entry name" value="RNaseH-like_sf"/>
</dbReference>
<evidence type="ECO:0000256" key="5">
    <source>
        <dbReference type="ARBA" id="ARBA00022839"/>
    </source>
</evidence>
<dbReference type="Pfam" id="PF00929">
    <property type="entry name" value="RNase_T"/>
    <property type="match status" value="1"/>
</dbReference>
<dbReference type="InterPro" id="IPR013520">
    <property type="entry name" value="Ribonucl_H"/>
</dbReference>
<dbReference type="NCBIfam" id="TIGR00573">
    <property type="entry name" value="dnaq"/>
    <property type="match status" value="1"/>
</dbReference>
<dbReference type="InterPro" id="IPR036397">
    <property type="entry name" value="RNaseH_sf"/>
</dbReference>
<comment type="subunit">
    <text evidence="7">DNA polymerase III contains a core (composed of alpha, epsilon and theta chains) that associates with a tau subunit. This core dimerizes to form the POLIII' complex. PolIII' associates with the gamma complex (composed of gamma, delta, delta', psi and chi chains) and with the beta chain to form the complete DNA polymerase III complex.</text>
</comment>
<evidence type="ECO:0000256" key="7">
    <source>
        <dbReference type="ARBA" id="ARBA00026073"/>
    </source>
</evidence>
<evidence type="ECO:0000313" key="11">
    <source>
        <dbReference type="EMBL" id="SIS46141.1"/>
    </source>
</evidence>
<dbReference type="InterPro" id="IPR049125">
    <property type="entry name" value="FAN1-like_WH"/>
</dbReference>
<organism evidence="11 12">
    <name type="scientific">Neptunomonas antarctica</name>
    <dbReference type="NCBI Taxonomy" id="619304"/>
    <lineage>
        <taxon>Bacteria</taxon>
        <taxon>Pseudomonadati</taxon>
        <taxon>Pseudomonadota</taxon>
        <taxon>Gammaproteobacteria</taxon>
        <taxon>Oceanospirillales</taxon>
        <taxon>Oceanospirillaceae</taxon>
        <taxon>Neptunomonas</taxon>
    </lineage>
</organism>
<dbReference type="EC" id="2.7.7.7" evidence="2"/>
<dbReference type="GO" id="GO:0008408">
    <property type="term" value="F:3'-5' exonuclease activity"/>
    <property type="evidence" value="ECO:0007669"/>
    <property type="project" value="TreeGrafter"/>
</dbReference>
<evidence type="ECO:0000256" key="3">
    <source>
        <dbReference type="ARBA" id="ARBA00022722"/>
    </source>
</evidence>
<reference evidence="12" key="1">
    <citation type="submission" date="2017-01" db="EMBL/GenBank/DDBJ databases">
        <authorList>
            <person name="Varghese N."/>
            <person name="Submissions S."/>
        </authorList>
    </citation>
    <scope>NUCLEOTIDE SEQUENCE [LARGE SCALE GENOMIC DNA]</scope>
    <source>
        <strain evidence="12">DSM 22306</strain>
    </source>
</reference>
<evidence type="ECO:0000256" key="8">
    <source>
        <dbReference type="ARBA" id="ARBA00049244"/>
    </source>
</evidence>
<dbReference type="EMBL" id="FTOE01000001">
    <property type="protein sequence ID" value="SIS46141.1"/>
    <property type="molecule type" value="Genomic_DNA"/>
</dbReference>
<name>A0A1N7JA59_9GAMM</name>
<evidence type="ECO:0000256" key="6">
    <source>
        <dbReference type="ARBA" id="ARBA00025483"/>
    </source>
</evidence>
<protein>
    <recommendedName>
        <fullName evidence="2">DNA-directed DNA polymerase</fullName>
        <ecNumber evidence="2">2.7.7.7</ecNumber>
    </recommendedName>
</protein>
<dbReference type="SMART" id="SM00479">
    <property type="entry name" value="EXOIII"/>
    <property type="match status" value="1"/>
</dbReference>
<evidence type="ECO:0000256" key="2">
    <source>
        <dbReference type="ARBA" id="ARBA00012417"/>
    </source>
</evidence>
<comment type="function">
    <text evidence="6">DNA polymerase III is a complex, multichain enzyme responsible for most of the replicative synthesis in bacteria. The epsilon subunit contain the editing function and is a proofreading 3'-5' exonuclease.</text>
</comment>
<feature type="domain" description="Exonuclease" evidence="9">
    <location>
        <begin position="535"/>
        <end position="700"/>
    </location>
</feature>
<keyword evidence="4" id="KW-0378">Hydrolase</keyword>
<dbReference type="Pfam" id="PF08774">
    <property type="entry name" value="VRR_NUC"/>
    <property type="match status" value="1"/>
</dbReference>
<dbReference type="GO" id="GO:0045004">
    <property type="term" value="P:DNA replication proofreading"/>
    <property type="evidence" value="ECO:0007669"/>
    <property type="project" value="TreeGrafter"/>
</dbReference>
<comment type="catalytic activity">
    <reaction evidence="8">
        <text>DNA(n) + a 2'-deoxyribonucleoside 5'-triphosphate = DNA(n+1) + diphosphate</text>
        <dbReference type="Rhea" id="RHEA:22508"/>
        <dbReference type="Rhea" id="RHEA-COMP:17339"/>
        <dbReference type="Rhea" id="RHEA-COMP:17340"/>
        <dbReference type="ChEBI" id="CHEBI:33019"/>
        <dbReference type="ChEBI" id="CHEBI:61560"/>
        <dbReference type="ChEBI" id="CHEBI:173112"/>
        <dbReference type="EC" id="2.7.7.7"/>
    </reaction>
</comment>
<dbReference type="Gene3D" id="3.30.420.10">
    <property type="entry name" value="Ribonuclease H-like superfamily/Ribonuclease H"/>
    <property type="match status" value="1"/>
</dbReference>
<sequence length="704" mass="81409">MGPCGVLLNNTDKQFIQDFMALSKPQQCLIVRFINRKSIFVKPTSYAYEEVEDIAGNFKFLFQERWFKPLESNNVSAFVEHLTKDEIIQIIDELNDTGFNEKPALIYKKSQAKSILVTCILESSKVDAVVTTSVAQSYWQGNFETHISYFLYLYFGNFRSKLNQFSMRDLGVMRTRKEQAQVMARFADIDSAKSAFALHFLLNELRTQRQSLNRSLIVNHLESLPRPIGAKANELEAKIKFLLACELLKEDATRAIDVLKTINTDVAQEKWAREAYKLGLTDEVEAELNRIIDEPLSEDLLAFAEDFLARKYHKKRTSILTDMLRENSQTLFIDEMHKGAVECGVVAYYEQRECKAYRTENEIWRELFGLYFWHEIFELEGLGLTNEFEHVPLSLNTNQFYELASDYIEMRFKSTDSKAKLIQQLSLSAATYYGQGNIIFRWRKNILERLILLINHSNLDALLSLLKAMTQDWKNLSDGFPDLMLIENEKLRFEEVKSEGDQLRRNQLLSIQKLQSVGFDVRITNVNWTIDPMQPYAVIDIETTGGRAQQHRITEVGIVKMIGGEVVAQWQSLINPQRHIPQNITALTGINNDMVADAPLFSEVADDIDEFTNGCVFVAHNVNFDYGFIKEEFNRLERHYRRPKLCTVREMRKHFKGLPSYSLANLTRHFGIDMQRHHRAMSDAIAAGELLNMVNEKRLNDNKS</sequence>
<keyword evidence="12" id="KW-1185">Reference proteome</keyword>
<dbReference type="FunFam" id="3.30.420.10:FF:000045">
    <property type="entry name" value="3'-5' exonuclease DinG"/>
    <property type="match status" value="1"/>
</dbReference>
<dbReference type="SUPFAM" id="SSF53098">
    <property type="entry name" value="Ribonuclease H-like"/>
    <property type="match status" value="1"/>
</dbReference>
<dbReference type="GO" id="GO:0005829">
    <property type="term" value="C:cytosol"/>
    <property type="evidence" value="ECO:0007669"/>
    <property type="project" value="TreeGrafter"/>
</dbReference>
<accession>A0A1N7JA59</accession>
<dbReference type="OrthoDB" id="9803913at2"/>
<dbReference type="SMART" id="SM00990">
    <property type="entry name" value="VRR_NUC"/>
    <property type="match status" value="1"/>
</dbReference>
<feature type="domain" description="VRR-NUC" evidence="10">
    <location>
        <begin position="430"/>
        <end position="528"/>
    </location>
</feature>
<dbReference type="GO" id="GO:0003887">
    <property type="term" value="F:DNA-directed DNA polymerase activity"/>
    <property type="evidence" value="ECO:0007669"/>
    <property type="project" value="UniProtKB-EC"/>
</dbReference>
<gene>
    <name evidence="11" type="ORF">SAMN05421760_101837</name>
</gene>
<evidence type="ECO:0000259" key="10">
    <source>
        <dbReference type="SMART" id="SM00990"/>
    </source>
</evidence>
<dbReference type="PANTHER" id="PTHR30231:SF37">
    <property type="entry name" value="EXODEOXYRIBONUCLEASE 10"/>
    <property type="match status" value="1"/>
</dbReference>
<comment type="cofactor">
    <cofactor evidence="1">
        <name>Mg(2+)</name>
        <dbReference type="ChEBI" id="CHEBI:18420"/>
    </cofactor>
</comment>
<dbReference type="AlphaFoldDB" id="A0A1N7JA59"/>
<dbReference type="Pfam" id="PF21315">
    <property type="entry name" value="FAN1_HTH"/>
    <property type="match status" value="1"/>
</dbReference>
<dbReference type="GO" id="GO:0003677">
    <property type="term" value="F:DNA binding"/>
    <property type="evidence" value="ECO:0007669"/>
    <property type="project" value="InterPro"/>
</dbReference>
<evidence type="ECO:0000313" key="12">
    <source>
        <dbReference type="Proteomes" id="UP000185999"/>
    </source>
</evidence>
<evidence type="ECO:0000259" key="9">
    <source>
        <dbReference type="SMART" id="SM00479"/>
    </source>
</evidence>
<dbReference type="Proteomes" id="UP000185999">
    <property type="component" value="Unassembled WGS sequence"/>
</dbReference>
<dbReference type="InterPro" id="IPR011856">
    <property type="entry name" value="tRNA_endonuc-like_dom_sf"/>
</dbReference>
<dbReference type="InterPro" id="IPR014883">
    <property type="entry name" value="VRR_NUC"/>
</dbReference>
<proteinExistence type="predicted"/>
<evidence type="ECO:0000256" key="1">
    <source>
        <dbReference type="ARBA" id="ARBA00001946"/>
    </source>
</evidence>
<keyword evidence="5" id="KW-0269">Exonuclease</keyword>